<dbReference type="Proteomes" id="UP000198599">
    <property type="component" value="Unassembled WGS sequence"/>
</dbReference>
<dbReference type="EMBL" id="FOVP01000052">
    <property type="protein sequence ID" value="SFO42729.1"/>
    <property type="molecule type" value="Genomic_DNA"/>
</dbReference>
<reference evidence="2" key="1">
    <citation type="submission" date="2016-10" db="EMBL/GenBank/DDBJ databases">
        <authorList>
            <person name="Varghese N."/>
            <person name="Submissions S."/>
        </authorList>
    </citation>
    <scope>NUCLEOTIDE SEQUENCE [LARGE SCALE GENOMIC DNA]</scope>
    <source>
        <strain evidence="2">DSM 28463</strain>
    </source>
</reference>
<organism evidence="1 2">
    <name type="scientific">Roseovarius lutimaris</name>
    <dbReference type="NCBI Taxonomy" id="1005928"/>
    <lineage>
        <taxon>Bacteria</taxon>
        <taxon>Pseudomonadati</taxon>
        <taxon>Pseudomonadota</taxon>
        <taxon>Alphaproteobacteria</taxon>
        <taxon>Rhodobacterales</taxon>
        <taxon>Roseobacteraceae</taxon>
        <taxon>Roseovarius</taxon>
    </lineage>
</organism>
<dbReference type="PANTHER" id="PTHR10443">
    <property type="entry name" value="MICROSOMAL DIPEPTIDASE"/>
    <property type="match status" value="1"/>
</dbReference>
<dbReference type="Pfam" id="PF01244">
    <property type="entry name" value="Peptidase_M19"/>
    <property type="match status" value="1"/>
</dbReference>
<proteinExistence type="predicted"/>
<name>A0A1I5H3D1_9RHOB</name>
<dbReference type="GO" id="GO:0006508">
    <property type="term" value="P:proteolysis"/>
    <property type="evidence" value="ECO:0007669"/>
    <property type="project" value="InterPro"/>
</dbReference>
<evidence type="ECO:0000313" key="2">
    <source>
        <dbReference type="Proteomes" id="UP000198599"/>
    </source>
</evidence>
<dbReference type="PROSITE" id="PS51365">
    <property type="entry name" value="RENAL_DIPEPTIDASE_2"/>
    <property type="match status" value="1"/>
</dbReference>
<dbReference type="SUPFAM" id="SSF51556">
    <property type="entry name" value="Metallo-dependent hydrolases"/>
    <property type="match status" value="1"/>
</dbReference>
<dbReference type="STRING" id="1005928.SAMN04487859_1523"/>
<gene>
    <name evidence="1" type="ORF">SAMN04487859_1523</name>
</gene>
<dbReference type="RefSeq" id="WP_092842459.1">
    <property type="nucleotide sequence ID" value="NZ_FOVP01000052.1"/>
</dbReference>
<dbReference type="PANTHER" id="PTHR10443:SF12">
    <property type="entry name" value="DIPEPTIDASE"/>
    <property type="match status" value="1"/>
</dbReference>
<dbReference type="InterPro" id="IPR032466">
    <property type="entry name" value="Metal_Hydrolase"/>
</dbReference>
<accession>A0A1I5H3D1</accession>
<dbReference type="AlphaFoldDB" id="A0A1I5H3D1"/>
<keyword evidence="2" id="KW-1185">Reference proteome</keyword>
<dbReference type="OrthoDB" id="9804920at2"/>
<sequence>MSKKASELTDAEEKRAKQIFQTSNVVDCLTYGPRMAQRDYLTTMRDAGVATHFSVMDHADNLIQALEHIADWHEMVLENDAIIARTPQDFTTAKELNRPCMIMGSQNPKPFEESLSNVRILHELGLRIVQLAYNSPNYIGTGGSEPDSGVTEYGKEVIKEMNRVGILIDVSHCGDKTVMDAIKYSEKPIAITHANPRDLVDRTRNKTKEQMLALAESGGVFGLTAWSNISMVEEGVRPHLEDFLDMMEYVINLIGIDHVGFGLDLTPHWDWAPDDYYNEFRRLYPNLSVDRVEDRTVEGLHHVSEIHNISRGLVARGYSDDDISKVLGGNFINLFDKVWSNN</sequence>
<dbReference type="GO" id="GO:0070573">
    <property type="term" value="F:metallodipeptidase activity"/>
    <property type="evidence" value="ECO:0007669"/>
    <property type="project" value="InterPro"/>
</dbReference>
<evidence type="ECO:0000313" key="1">
    <source>
        <dbReference type="EMBL" id="SFO42729.1"/>
    </source>
</evidence>
<dbReference type="InterPro" id="IPR008257">
    <property type="entry name" value="Pept_M19"/>
</dbReference>
<protein>
    <submittedName>
        <fullName evidence="1">Membrane dipeptidase</fullName>
    </submittedName>
</protein>
<dbReference type="Gene3D" id="3.20.20.140">
    <property type="entry name" value="Metal-dependent hydrolases"/>
    <property type="match status" value="1"/>
</dbReference>